<dbReference type="SUPFAM" id="SSF52009">
    <property type="entry name" value="Phosphohistidine domain"/>
    <property type="match status" value="1"/>
</dbReference>
<evidence type="ECO:0000256" key="1">
    <source>
        <dbReference type="ARBA" id="ARBA00001946"/>
    </source>
</evidence>
<evidence type="ECO:0000256" key="9">
    <source>
        <dbReference type="SAM" id="MobiDB-lite"/>
    </source>
</evidence>
<dbReference type="InterPro" id="IPR036618">
    <property type="entry name" value="PtsI_HPr-bd_sf"/>
</dbReference>
<evidence type="ECO:0000256" key="8">
    <source>
        <dbReference type="ARBA" id="ARBA00033235"/>
    </source>
</evidence>
<dbReference type="PROSITE" id="PS00742">
    <property type="entry name" value="PEP_ENZYMES_2"/>
    <property type="match status" value="1"/>
</dbReference>
<dbReference type="Gene3D" id="3.20.20.60">
    <property type="entry name" value="Phosphoenolpyruvate-binding domains"/>
    <property type="match status" value="1"/>
</dbReference>
<dbReference type="InterPro" id="IPR000121">
    <property type="entry name" value="PEP_util_C"/>
</dbReference>
<dbReference type="PANTHER" id="PTHR46244">
    <property type="entry name" value="PHOSPHOENOLPYRUVATE-PROTEIN PHOSPHOTRANSFERASE"/>
    <property type="match status" value="1"/>
</dbReference>
<protein>
    <recommendedName>
        <fullName evidence="3">Phosphoenolpyruvate-protein phosphotransferase</fullName>
    </recommendedName>
    <alternativeName>
        <fullName evidence="8">Phosphotransferase system, enzyme I</fullName>
    </alternativeName>
</protein>
<feature type="domain" description="Phosphotransferase system enzyme I N-terminal" evidence="12">
    <location>
        <begin position="25"/>
        <end position="146"/>
    </location>
</feature>
<evidence type="ECO:0000313" key="13">
    <source>
        <dbReference type="EMBL" id="MDD7966610.1"/>
    </source>
</evidence>
<feature type="domain" description="PEP-utilising enzyme mobile" evidence="10">
    <location>
        <begin position="174"/>
        <end position="244"/>
    </location>
</feature>
<dbReference type="InterPro" id="IPR023151">
    <property type="entry name" value="PEP_util_CS"/>
</dbReference>
<dbReference type="PROSITE" id="PS00370">
    <property type="entry name" value="PEP_ENZYMES_PHOS_SITE"/>
    <property type="match status" value="1"/>
</dbReference>
<dbReference type="Pfam" id="PF02896">
    <property type="entry name" value="PEP-utilizers_C"/>
    <property type="match status" value="1"/>
</dbReference>
<dbReference type="EMBL" id="JAQZAO010000006">
    <property type="protein sequence ID" value="MDD7966610.1"/>
    <property type="molecule type" value="Genomic_DNA"/>
</dbReference>
<comment type="cofactor">
    <cofactor evidence="1">
        <name>Mg(2+)</name>
        <dbReference type="ChEBI" id="CHEBI:18420"/>
    </cofactor>
</comment>
<dbReference type="Gene3D" id="1.10.274.10">
    <property type="entry name" value="PtsI, HPr-binding domain"/>
    <property type="match status" value="1"/>
</dbReference>
<dbReference type="Pfam" id="PF05524">
    <property type="entry name" value="PEP-utilisers_N"/>
    <property type="match status" value="1"/>
</dbReference>
<dbReference type="InterPro" id="IPR050499">
    <property type="entry name" value="PEP-utilizing_PTS_enzyme"/>
</dbReference>
<evidence type="ECO:0000256" key="4">
    <source>
        <dbReference type="ARBA" id="ARBA00022679"/>
    </source>
</evidence>
<dbReference type="Gene3D" id="3.50.30.10">
    <property type="entry name" value="Phosphohistidine domain"/>
    <property type="match status" value="1"/>
</dbReference>
<dbReference type="PRINTS" id="PR01736">
    <property type="entry name" value="PHPHTRNFRASE"/>
</dbReference>
<keyword evidence="14" id="KW-1185">Reference proteome</keyword>
<evidence type="ECO:0000256" key="2">
    <source>
        <dbReference type="ARBA" id="ARBA00007837"/>
    </source>
</evidence>
<dbReference type="InterPro" id="IPR008731">
    <property type="entry name" value="PTS_EIN"/>
</dbReference>
<reference evidence="13 14" key="1">
    <citation type="submission" date="2023-02" db="EMBL/GenBank/DDBJ databases">
        <title>Genome sequencing required for Actinomycetospora new species description.</title>
        <authorList>
            <person name="Saimee Y."/>
            <person name="Duangmal K."/>
        </authorList>
    </citation>
    <scope>NUCLEOTIDE SEQUENCE [LARGE SCALE GENOMIC DNA]</scope>
    <source>
        <strain evidence="13 14">DW7H6</strain>
    </source>
</reference>
<feature type="region of interest" description="Disordered" evidence="9">
    <location>
        <begin position="1"/>
        <end position="61"/>
    </location>
</feature>
<dbReference type="InterPro" id="IPR036637">
    <property type="entry name" value="Phosphohistidine_dom_sf"/>
</dbReference>
<evidence type="ECO:0000313" key="14">
    <source>
        <dbReference type="Proteomes" id="UP001300763"/>
    </source>
</evidence>
<evidence type="ECO:0000256" key="3">
    <source>
        <dbReference type="ARBA" id="ARBA00016544"/>
    </source>
</evidence>
<dbReference type="InterPro" id="IPR018274">
    <property type="entry name" value="PEP_util_AS"/>
</dbReference>
<feature type="domain" description="PEP-utilising enzyme C-terminal" evidence="11">
    <location>
        <begin position="270"/>
        <end position="549"/>
    </location>
</feature>
<dbReference type="PANTHER" id="PTHR46244:SF3">
    <property type="entry name" value="PHOSPHOENOLPYRUVATE-PROTEIN PHOSPHOTRANSFERASE"/>
    <property type="match status" value="1"/>
</dbReference>
<dbReference type="Proteomes" id="UP001300763">
    <property type="component" value="Unassembled WGS sequence"/>
</dbReference>
<evidence type="ECO:0000256" key="6">
    <source>
        <dbReference type="ARBA" id="ARBA00022777"/>
    </source>
</evidence>
<name>A0ABT5SUS4_9PSEU</name>
<gene>
    <name evidence="13" type="ORF">PGB27_14840</name>
</gene>
<evidence type="ECO:0000256" key="7">
    <source>
        <dbReference type="ARBA" id="ARBA00022842"/>
    </source>
</evidence>
<dbReference type="InterPro" id="IPR040442">
    <property type="entry name" value="Pyrv_kinase-like_dom_sf"/>
</dbReference>
<keyword evidence="7" id="KW-0460">Magnesium</keyword>
<dbReference type="InterPro" id="IPR008279">
    <property type="entry name" value="PEP-util_enz_mobile_dom"/>
</dbReference>
<proteinExistence type="inferred from homology"/>
<sequence length="579" mass="57456">MSTTETREQQAGTQAGTQGGDGPLHGTPASRGAAVGPVVRVPEPLGEPAAGPEVPAERREAEAARIAPAAAEVGARLVALGSRPGLAPDVANVLFATSMMAEDPALLDAATAQVREHGTPPARAVYEAAAGFVAALQAAGGYMAERAGDVADVRDRIVAELLGVPAPGVPPLDGPSVLVARDLAPADTATLEPATALALVTEEGGPTSHTAILARSLGVPAVVGCRGAAGLDEGTLVRVDGTAGTVAVVPADTPVGADLAAAGPSTVAGPVTTTDGHRVAVVANIAEAKDAERAAAVGAEGVGLLRTELTFLSAATEPTPEDQRAGYAATMAPLAGPAGSRVLVTARTLDAGADKPVPFLHMPPEPNPALGVRGQRVFDQDVADRDGVLDRQLAALVGGAADAGVRLKVMAPMIATAGEAARFVARARAAGVEEVGVMIEVPAAVLGARELLAEVDFVSVGTNDLTQYLFAADRQSGALAGLNDPWQPALLRLLDQLCREAAVSATPVGVCGEAAADPDLAVVLVGLGVTSLSASPAALPAVAARIAALDLDTCRGAASTALAAPDADAARAAVRAAAT</sequence>
<feature type="compositionally biased region" description="Low complexity" evidence="9">
    <location>
        <begin position="41"/>
        <end position="54"/>
    </location>
</feature>
<evidence type="ECO:0000259" key="11">
    <source>
        <dbReference type="Pfam" id="PF02896"/>
    </source>
</evidence>
<keyword evidence="6" id="KW-0418">Kinase</keyword>
<dbReference type="Pfam" id="PF00391">
    <property type="entry name" value="PEP-utilizers"/>
    <property type="match status" value="1"/>
</dbReference>
<organism evidence="13 14">
    <name type="scientific">Actinomycetospora lemnae</name>
    <dbReference type="NCBI Taxonomy" id="3019891"/>
    <lineage>
        <taxon>Bacteria</taxon>
        <taxon>Bacillati</taxon>
        <taxon>Actinomycetota</taxon>
        <taxon>Actinomycetes</taxon>
        <taxon>Pseudonocardiales</taxon>
        <taxon>Pseudonocardiaceae</taxon>
        <taxon>Actinomycetospora</taxon>
    </lineage>
</organism>
<evidence type="ECO:0000259" key="12">
    <source>
        <dbReference type="Pfam" id="PF05524"/>
    </source>
</evidence>
<comment type="caution">
    <text evidence="13">The sequence shown here is derived from an EMBL/GenBank/DDBJ whole genome shotgun (WGS) entry which is preliminary data.</text>
</comment>
<evidence type="ECO:0000259" key="10">
    <source>
        <dbReference type="Pfam" id="PF00391"/>
    </source>
</evidence>
<dbReference type="InterPro" id="IPR015813">
    <property type="entry name" value="Pyrv/PenolPyrv_kinase-like_dom"/>
</dbReference>
<evidence type="ECO:0000256" key="5">
    <source>
        <dbReference type="ARBA" id="ARBA00022723"/>
    </source>
</evidence>
<keyword evidence="4" id="KW-0808">Transferase</keyword>
<dbReference type="SUPFAM" id="SSF51621">
    <property type="entry name" value="Phosphoenolpyruvate/pyruvate domain"/>
    <property type="match status" value="1"/>
</dbReference>
<dbReference type="SUPFAM" id="SSF47831">
    <property type="entry name" value="Enzyme I of the PEP:sugar phosphotransferase system HPr-binding (sub)domain"/>
    <property type="match status" value="1"/>
</dbReference>
<accession>A0ABT5SUS4</accession>
<keyword evidence="5" id="KW-0479">Metal-binding</keyword>
<comment type="similarity">
    <text evidence="2">Belongs to the PEP-utilizing enzyme family.</text>
</comment>
<dbReference type="RefSeq" id="WP_274201146.1">
    <property type="nucleotide sequence ID" value="NZ_JAQZAO010000006.1"/>
</dbReference>